<feature type="signal peptide" evidence="1">
    <location>
        <begin position="1"/>
        <end position="22"/>
    </location>
</feature>
<sequence length="105" mass="11012">MAAVAATLGILSLWAVLRRLCASVPSAVLADVPLSSIPLLLPSWTHSVTCRLTIDQVTYKAMRGSGTRSSIFCASCGTTFPCLQTLISETLGSPSPRSCDGARLD</sequence>
<comment type="caution">
    <text evidence="2">The sequence shown here is derived from an EMBL/GenBank/DDBJ whole genome shotgun (WGS) entry which is preliminary data.</text>
</comment>
<proteinExistence type="predicted"/>
<name>A0AAD7EQI1_9AGAR</name>
<dbReference type="Proteomes" id="UP001218218">
    <property type="component" value="Unassembled WGS sequence"/>
</dbReference>
<keyword evidence="1" id="KW-0732">Signal</keyword>
<gene>
    <name evidence="2" type="ORF">DFH08DRAFT_237888</name>
</gene>
<organism evidence="2 3">
    <name type="scientific">Mycena albidolilacea</name>
    <dbReference type="NCBI Taxonomy" id="1033008"/>
    <lineage>
        <taxon>Eukaryota</taxon>
        <taxon>Fungi</taxon>
        <taxon>Dikarya</taxon>
        <taxon>Basidiomycota</taxon>
        <taxon>Agaricomycotina</taxon>
        <taxon>Agaricomycetes</taxon>
        <taxon>Agaricomycetidae</taxon>
        <taxon>Agaricales</taxon>
        <taxon>Marasmiineae</taxon>
        <taxon>Mycenaceae</taxon>
        <taxon>Mycena</taxon>
    </lineage>
</organism>
<reference evidence="2" key="1">
    <citation type="submission" date="2023-03" db="EMBL/GenBank/DDBJ databases">
        <title>Massive genome expansion in bonnet fungi (Mycena s.s.) driven by repeated elements and novel gene families across ecological guilds.</title>
        <authorList>
            <consortium name="Lawrence Berkeley National Laboratory"/>
            <person name="Harder C.B."/>
            <person name="Miyauchi S."/>
            <person name="Viragh M."/>
            <person name="Kuo A."/>
            <person name="Thoen E."/>
            <person name="Andreopoulos B."/>
            <person name="Lu D."/>
            <person name="Skrede I."/>
            <person name="Drula E."/>
            <person name="Henrissat B."/>
            <person name="Morin E."/>
            <person name="Kohler A."/>
            <person name="Barry K."/>
            <person name="LaButti K."/>
            <person name="Morin E."/>
            <person name="Salamov A."/>
            <person name="Lipzen A."/>
            <person name="Mereny Z."/>
            <person name="Hegedus B."/>
            <person name="Baldrian P."/>
            <person name="Stursova M."/>
            <person name="Weitz H."/>
            <person name="Taylor A."/>
            <person name="Grigoriev I.V."/>
            <person name="Nagy L.G."/>
            <person name="Martin F."/>
            <person name="Kauserud H."/>
        </authorList>
    </citation>
    <scope>NUCLEOTIDE SEQUENCE</scope>
    <source>
        <strain evidence="2">CBHHK002</strain>
    </source>
</reference>
<dbReference type="EMBL" id="JARIHO010000024">
    <property type="protein sequence ID" value="KAJ7343020.1"/>
    <property type="molecule type" value="Genomic_DNA"/>
</dbReference>
<evidence type="ECO:0000313" key="2">
    <source>
        <dbReference type="EMBL" id="KAJ7343020.1"/>
    </source>
</evidence>
<evidence type="ECO:0000313" key="3">
    <source>
        <dbReference type="Proteomes" id="UP001218218"/>
    </source>
</evidence>
<evidence type="ECO:0000256" key="1">
    <source>
        <dbReference type="SAM" id="SignalP"/>
    </source>
</evidence>
<accession>A0AAD7EQI1</accession>
<evidence type="ECO:0008006" key="4">
    <source>
        <dbReference type="Google" id="ProtNLM"/>
    </source>
</evidence>
<keyword evidence="3" id="KW-1185">Reference proteome</keyword>
<dbReference type="AlphaFoldDB" id="A0AAD7EQI1"/>
<protein>
    <recommendedName>
        <fullName evidence="4">Secreted protein</fullName>
    </recommendedName>
</protein>
<feature type="chain" id="PRO_5042035802" description="Secreted protein" evidence="1">
    <location>
        <begin position="23"/>
        <end position="105"/>
    </location>
</feature>